<feature type="transmembrane region" description="Helical" evidence="8">
    <location>
        <begin position="69"/>
        <end position="87"/>
    </location>
</feature>
<keyword evidence="6 8" id="KW-0472">Membrane</keyword>
<keyword evidence="10" id="KW-1185">Reference proteome</keyword>
<evidence type="ECO:0000256" key="1">
    <source>
        <dbReference type="ARBA" id="ARBA00004651"/>
    </source>
</evidence>
<dbReference type="Pfam" id="PF03253">
    <property type="entry name" value="UT"/>
    <property type="match status" value="1"/>
</dbReference>
<dbReference type="AlphaFoldDB" id="A0A1G9Y273"/>
<dbReference type="PANTHER" id="PTHR10464:SF4">
    <property type="entry name" value="UREA TRANSPORTER"/>
    <property type="match status" value="1"/>
</dbReference>
<feature type="transmembrane region" description="Helical" evidence="8">
    <location>
        <begin position="168"/>
        <end position="186"/>
    </location>
</feature>
<sequence length="297" mass="31777">MNNQTPPFLTAVLNGIGQIMLQENAWTGLLFLIGIFYGDVQMGLAALAGTVTGTLTARLLGYDDKEIRMGLYGFSPALVGVALTFLFAANGIVWVLVIAGAAMAAVLQHFFIVRKVPVFTFPFIVVTWALVFLLHKFTGYPPSSSLLAPADLSDPSDFTTSTNGFGEVIFQGSFFAGLLFFVAVFVSNPVAALYGLAGSILAAAISVRFSEPMPQIRMGLFSFNAVLCAITFSGTRRIDGVLVLIAVVLATLIDIFLLKSDFSILTRAGGVLTFPFVLGSWLTLPLKKLADRHFAAS</sequence>
<feature type="transmembrane region" description="Helical" evidence="8">
    <location>
        <begin position="216"/>
        <end position="234"/>
    </location>
</feature>
<dbReference type="Proteomes" id="UP000198901">
    <property type="component" value="Unassembled WGS sequence"/>
</dbReference>
<organism evidence="9 10">
    <name type="scientific">Siphonobacter aquaeclarae</name>
    <dbReference type="NCBI Taxonomy" id="563176"/>
    <lineage>
        <taxon>Bacteria</taxon>
        <taxon>Pseudomonadati</taxon>
        <taxon>Bacteroidota</taxon>
        <taxon>Cytophagia</taxon>
        <taxon>Cytophagales</taxon>
        <taxon>Cytophagaceae</taxon>
        <taxon>Siphonobacter</taxon>
    </lineage>
</organism>
<dbReference type="GO" id="GO:0005886">
    <property type="term" value="C:plasma membrane"/>
    <property type="evidence" value="ECO:0007669"/>
    <property type="project" value="UniProtKB-SubCell"/>
</dbReference>
<feature type="transmembrane region" description="Helical" evidence="8">
    <location>
        <begin position="118"/>
        <end position="137"/>
    </location>
</feature>
<keyword evidence="4 8" id="KW-0812">Transmembrane</keyword>
<comment type="similarity">
    <text evidence="2">Belongs to the urea transporter family.</text>
</comment>
<evidence type="ECO:0000256" key="6">
    <source>
        <dbReference type="ARBA" id="ARBA00023136"/>
    </source>
</evidence>
<evidence type="ECO:0000256" key="8">
    <source>
        <dbReference type="SAM" id="Phobius"/>
    </source>
</evidence>
<feature type="transmembrane region" description="Helical" evidence="8">
    <location>
        <begin position="29"/>
        <end position="57"/>
    </location>
</feature>
<dbReference type="GO" id="GO:0015204">
    <property type="term" value="F:urea transmembrane transporter activity"/>
    <property type="evidence" value="ECO:0007669"/>
    <property type="project" value="InterPro"/>
</dbReference>
<gene>
    <name evidence="9" type="ORF">SAMN04488090_4785</name>
</gene>
<evidence type="ECO:0000313" key="10">
    <source>
        <dbReference type="Proteomes" id="UP000198901"/>
    </source>
</evidence>
<reference evidence="9 10" key="1">
    <citation type="submission" date="2016-10" db="EMBL/GenBank/DDBJ databases">
        <authorList>
            <person name="de Groot N.N."/>
        </authorList>
    </citation>
    <scope>NUCLEOTIDE SEQUENCE [LARGE SCALE GENOMIC DNA]</scope>
    <source>
        <strain evidence="9 10">DSM 21668</strain>
    </source>
</reference>
<accession>A0A1G9Y273</accession>
<dbReference type="InterPro" id="IPR029020">
    <property type="entry name" value="Ammonium/urea_transptr"/>
</dbReference>
<evidence type="ECO:0000256" key="2">
    <source>
        <dbReference type="ARBA" id="ARBA00005914"/>
    </source>
</evidence>
<feature type="transmembrane region" description="Helical" evidence="8">
    <location>
        <begin position="264"/>
        <end position="284"/>
    </location>
</feature>
<dbReference type="PIRSF" id="PIRSF016502">
    <property type="entry name" value="Urea_transporter"/>
    <property type="match status" value="1"/>
</dbReference>
<dbReference type="OrthoDB" id="279428at2"/>
<proteinExistence type="inferred from homology"/>
<evidence type="ECO:0000313" key="9">
    <source>
        <dbReference type="EMBL" id="SDN03120.1"/>
    </source>
</evidence>
<dbReference type="Gene3D" id="1.10.3430.10">
    <property type="entry name" value="Ammonium transporter AmtB like domains"/>
    <property type="match status" value="1"/>
</dbReference>
<dbReference type="InterPro" id="IPR004937">
    <property type="entry name" value="Urea_transporter"/>
</dbReference>
<evidence type="ECO:0000256" key="7">
    <source>
        <dbReference type="PIRSR" id="PIRSR016502-1"/>
    </source>
</evidence>
<feature type="transmembrane region" description="Helical" evidence="8">
    <location>
        <begin position="193"/>
        <end position="210"/>
    </location>
</feature>
<name>A0A1G9Y273_9BACT</name>
<evidence type="ECO:0000256" key="5">
    <source>
        <dbReference type="ARBA" id="ARBA00022989"/>
    </source>
</evidence>
<dbReference type="EMBL" id="FNGS01000012">
    <property type="protein sequence ID" value="SDN03120.1"/>
    <property type="molecule type" value="Genomic_DNA"/>
</dbReference>
<keyword evidence="5 8" id="KW-1133">Transmembrane helix</keyword>
<dbReference type="STRING" id="563176.SAMN04488090_4785"/>
<keyword evidence="3" id="KW-1003">Cell membrane</keyword>
<feature type="transmembrane region" description="Helical" evidence="8">
    <location>
        <begin position="241"/>
        <end position="258"/>
    </location>
</feature>
<dbReference type="PANTHER" id="PTHR10464">
    <property type="entry name" value="UREA TRANSPORTER"/>
    <property type="match status" value="1"/>
</dbReference>
<evidence type="ECO:0000256" key="4">
    <source>
        <dbReference type="ARBA" id="ARBA00022692"/>
    </source>
</evidence>
<protein>
    <submittedName>
        <fullName evidence="9">Urea transporter</fullName>
    </submittedName>
</protein>
<evidence type="ECO:0000256" key="3">
    <source>
        <dbReference type="ARBA" id="ARBA00022475"/>
    </source>
</evidence>
<dbReference type="RefSeq" id="WP_093208721.1">
    <property type="nucleotide sequence ID" value="NZ_FNGS01000012.1"/>
</dbReference>
<comment type="subcellular location">
    <subcellularLocation>
        <location evidence="1">Cell membrane</location>
        <topology evidence="1">Multi-pass membrane protein</topology>
    </subcellularLocation>
</comment>
<feature type="site" description="Important for channel permeability" evidence="7">
    <location>
        <position position="273"/>
    </location>
</feature>